<accession>A0ABP7PAL1</accession>
<evidence type="ECO:0000313" key="2">
    <source>
        <dbReference type="Proteomes" id="UP001500034"/>
    </source>
</evidence>
<reference evidence="2" key="1">
    <citation type="journal article" date="2019" name="Int. J. Syst. Evol. Microbiol.">
        <title>The Global Catalogue of Microorganisms (GCM) 10K type strain sequencing project: providing services to taxonomists for standard genome sequencing and annotation.</title>
        <authorList>
            <consortium name="The Broad Institute Genomics Platform"/>
            <consortium name="The Broad Institute Genome Sequencing Center for Infectious Disease"/>
            <person name="Wu L."/>
            <person name="Ma J."/>
        </authorList>
    </citation>
    <scope>NUCLEOTIDE SEQUENCE [LARGE SCALE GENOMIC DNA]</scope>
    <source>
        <strain evidence="2">JCM 17027</strain>
    </source>
</reference>
<keyword evidence="2" id="KW-1185">Reference proteome</keyword>
<dbReference type="EMBL" id="BAABCQ010000017">
    <property type="protein sequence ID" value="GAA3962448.1"/>
    <property type="molecule type" value="Genomic_DNA"/>
</dbReference>
<comment type="caution">
    <text evidence="1">The sequence shown here is derived from an EMBL/GenBank/DDBJ whole genome shotgun (WGS) entry which is preliminary data.</text>
</comment>
<organism evidence="1 2">
    <name type="scientific">Streptomyces marokkonensis</name>
    <dbReference type="NCBI Taxonomy" id="324855"/>
    <lineage>
        <taxon>Bacteria</taxon>
        <taxon>Bacillati</taxon>
        <taxon>Actinomycetota</taxon>
        <taxon>Actinomycetes</taxon>
        <taxon>Kitasatosporales</taxon>
        <taxon>Streptomycetaceae</taxon>
        <taxon>Streptomyces</taxon>
    </lineage>
</organism>
<proteinExistence type="predicted"/>
<gene>
    <name evidence="1" type="ORF">GCM10022384_13380</name>
</gene>
<name>A0ABP7PAL1_9ACTN</name>
<evidence type="ECO:0000313" key="1">
    <source>
        <dbReference type="EMBL" id="GAA3962448.1"/>
    </source>
</evidence>
<dbReference type="Proteomes" id="UP001500034">
    <property type="component" value="Unassembled WGS sequence"/>
</dbReference>
<sequence>MAVRTVYSGELHVSYGQFYVDSRSRRDGDDPGPSSACAGQTNGLCGAAVPGHLFLVTGLHTGRVGLTVEVHGAPPPLDDGWEDVVEASFRPASASTDVLPWGDGPLCALDLLPVDHRVRYCGRGMDRGRQEELAVLEGGAPVDHYLLQFWPAPPAADLVVRQTSHSAAHWHRHARGLPPPPTPEEQAAQERAEALSWGGRLPSRRLREAGCNARGLVQLDRDLLDAVDAACPATQRGLARWAAHRAFTVAGLDDVDWITPALAALDRGENLPAPFDDPQRVWDRFFADDRIPHTVGDSSAGCHDNLLRRATAMPALLAAAEPDPLRAALDALFAAAVTYGTDYPTLFAQARRRFPTLRRERPGS</sequence>
<protein>
    <submittedName>
        <fullName evidence="1">Uncharacterized protein</fullName>
    </submittedName>
</protein>